<feature type="domain" description="Subtilisin-like protease fibronectin type-III" evidence="11">
    <location>
        <begin position="658"/>
        <end position="753"/>
    </location>
</feature>
<dbReference type="Gene3D" id="3.30.70.80">
    <property type="entry name" value="Peptidase S8 propeptide/proteinase inhibitor I9"/>
    <property type="match status" value="1"/>
</dbReference>
<feature type="active site" description="Charge relay system" evidence="6 7">
    <location>
        <position position="141"/>
    </location>
</feature>
<accession>W1NDH5</accession>
<keyword evidence="13" id="KW-1185">Reference proteome</keyword>
<keyword evidence="4 7" id="KW-0378">Hydrolase</keyword>
<evidence type="ECO:0000313" key="12">
    <source>
        <dbReference type="EMBL" id="ERM93537.1"/>
    </source>
</evidence>
<dbReference type="AlphaFoldDB" id="W1NDH5"/>
<dbReference type="InterPro" id="IPR037045">
    <property type="entry name" value="S8pro/Inhibitor_I9_sf"/>
</dbReference>
<dbReference type="Pfam" id="PF17766">
    <property type="entry name" value="fn3_6"/>
    <property type="match status" value="1"/>
</dbReference>
<keyword evidence="5 7" id="KW-0720">Serine protease</keyword>
<dbReference type="PANTHER" id="PTHR10795">
    <property type="entry name" value="PROPROTEIN CONVERTASE SUBTILISIN/KEXIN"/>
    <property type="match status" value="1"/>
</dbReference>
<evidence type="ECO:0000259" key="11">
    <source>
        <dbReference type="Pfam" id="PF17766"/>
    </source>
</evidence>
<feature type="region of interest" description="Disordered" evidence="8">
    <location>
        <begin position="201"/>
        <end position="225"/>
    </location>
</feature>
<evidence type="ECO:0000256" key="4">
    <source>
        <dbReference type="ARBA" id="ARBA00022801"/>
    </source>
</evidence>
<dbReference type="HOGENOM" id="CLU_000625_4_6_1"/>
<keyword evidence="2 7" id="KW-0645">Protease</keyword>
<feature type="domain" description="Inhibitor I9" evidence="10">
    <location>
        <begin position="28"/>
        <end position="107"/>
    </location>
</feature>
<evidence type="ECO:0008006" key="14">
    <source>
        <dbReference type="Google" id="ProtNLM"/>
    </source>
</evidence>
<dbReference type="InterPro" id="IPR000209">
    <property type="entry name" value="Peptidase_S8/S53_dom"/>
</dbReference>
<dbReference type="EMBL" id="KI397628">
    <property type="protein sequence ID" value="ERM93537.1"/>
    <property type="molecule type" value="Genomic_DNA"/>
</dbReference>
<gene>
    <name evidence="12" type="ORF">AMTR_s00004p00071240</name>
</gene>
<proteinExistence type="inferred from homology"/>
<dbReference type="InterPro" id="IPR034197">
    <property type="entry name" value="Peptidases_S8_3"/>
</dbReference>
<dbReference type="InterPro" id="IPR041469">
    <property type="entry name" value="Subtilisin-like_FN3"/>
</dbReference>
<dbReference type="Gene3D" id="3.50.30.30">
    <property type="match status" value="1"/>
</dbReference>
<keyword evidence="3" id="KW-0732">Signal</keyword>
<dbReference type="OMA" id="TMTIKRT"/>
<reference evidence="13" key="1">
    <citation type="journal article" date="2013" name="Science">
        <title>The Amborella genome and the evolution of flowering plants.</title>
        <authorList>
            <consortium name="Amborella Genome Project"/>
        </authorList>
    </citation>
    <scope>NUCLEOTIDE SEQUENCE [LARGE SCALE GENOMIC DNA]</scope>
</reference>
<dbReference type="PRINTS" id="PR00723">
    <property type="entry name" value="SUBTILISIN"/>
</dbReference>
<dbReference type="FunFam" id="3.40.50.200:FF:000006">
    <property type="entry name" value="Subtilisin-like protease SBT1.5"/>
    <property type="match status" value="1"/>
</dbReference>
<evidence type="ECO:0000256" key="7">
    <source>
        <dbReference type="PROSITE-ProRule" id="PRU01240"/>
    </source>
</evidence>
<dbReference type="CDD" id="cd02120">
    <property type="entry name" value="PA_subtilisin_like"/>
    <property type="match status" value="1"/>
</dbReference>
<dbReference type="Proteomes" id="UP000017836">
    <property type="component" value="Unassembled WGS sequence"/>
</dbReference>
<evidence type="ECO:0000256" key="3">
    <source>
        <dbReference type="ARBA" id="ARBA00022729"/>
    </source>
</evidence>
<evidence type="ECO:0000256" key="1">
    <source>
        <dbReference type="ARBA" id="ARBA00011073"/>
    </source>
</evidence>
<dbReference type="CDD" id="cd04852">
    <property type="entry name" value="Peptidases_S8_3"/>
    <property type="match status" value="1"/>
</dbReference>
<name>W1NDH5_AMBTC</name>
<organism evidence="12 13">
    <name type="scientific">Amborella trichopoda</name>
    <dbReference type="NCBI Taxonomy" id="13333"/>
    <lineage>
        <taxon>Eukaryota</taxon>
        <taxon>Viridiplantae</taxon>
        <taxon>Streptophyta</taxon>
        <taxon>Embryophyta</taxon>
        <taxon>Tracheophyta</taxon>
        <taxon>Spermatophyta</taxon>
        <taxon>Magnoliopsida</taxon>
        <taxon>Amborellales</taxon>
        <taxon>Amborellaceae</taxon>
        <taxon>Amborella</taxon>
    </lineage>
</organism>
<dbReference type="PROSITE" id="PS51892">
    <property type="entry name" value="SUBTILASE"/>
    <property type="match status" value="1"/>
</dbReference>
<dbReference type="Pfam" id="PF00082">
    <property type="entry name" value="Peptidase_S8"/>
    <property type="match status" value="1"/>
</dbReference>
<dbReference type="OrthoDB" id="1922155at2759"/>
<evidence type="ECO:0000256" key="2">
    <source>
        <dbReference type="ARBA" id="ARBA00022670"/>
    </source>
</evidence>
<dbReference type="GO" id="GO:0006508">
    <property type="term" value="P:proteolysis"/>
    <property type="evidence" value="ECO:0007669"/>
    <property type="project" value="UniProtKB-KW"/>
</dbReference>
<dbReference type="PROSITE" id="PS00138">
    <property type="entry name" value="SUBTILASE_SER"/>
    <property type="match status" value="1"/>
</dbReference>
<feature type="domain" description="Peptidase S8/S53" evidence="9">
    <location>
        <begin position="132"/>
        <end position="578"/>
    </location>
</feature>
<dbReference type="Gene3D" id="2.60.40.2310">
    <property type="match status" value="1"/>
</dbReference>
<evidence type="ECO:0000259" key="9">
    <source>
        <dbReference type="Pfam" id="PF00082"/>
    </source>
</evidence>
<dbReference type="Gramene" id="ERM93537">
    <property type="protein sequence ID" value="ERM93537"/>
    <property type="gene ID" value="AMTR_s00004p00071240"/>
</dbReference>
<dbReference type="GO" id="GO:0004252">
    <property type="term" value="F:serine-type endopeptidase activity"/>
    <property type="evidence" value="ECO:0000318"/>
    <property type="project" value="GO_Central"/>
</dbReference>
<dbReference type="MEROPS" id="S08.A40"/>
<dbReference type="GO" id="GO:0005576">
    <property type="term" value="C:extracellular region"/>
    <property type="evidence" value="ECO:0000318"/>
    <property type="project" value="GO_Central"/>
</dbReference>
<dbReference type="InterPro" id="IPR045051">
    <property type="entry name" value="SBT"/>
</dbReference>
<dbReference type="Gene3D" id="3.40.50.200">
    <property type="entry name" value="Peptidase S8/S53 domain"/>
    <property type="match status" value="1"/>
</dbReference>
<dbReference type="eggNOG" id="ENOG502QVIY">
    <property type="taxonomic scope" value="Eukaryota"/>
</dbReference>
<dbReference type="SUPFAM" id="SSF52743">
    <property type="entry name" value="Subtilisin-like"/>
    <property type="match status" value="1"/>
</dbReference>
<dbReference type="InterPro" id="IPR015500">
    <property type="entry name" value="Peptidase_S8_subtilisin-rel"/>
</dbReference>
<dbReference type="STRING" id="13333.W1NDH5"/>
<comment type="similarity">
    <text evidence="1 7">Belongs to the peptidase S8 family.</text>
</comment>
<feature type="active site" description="Charge relay system" evidence="6 7">
    <location>
        <position position="542"/>
    </location>
</feature>
<evidence type="ECO:0000256" key="5">
    <source>
        <dbReference type="ARBA" id="ARBA00022825"/>
    </source>
</evidence>
<dbReference type="InterPro" id="IPR036852">
    <property type="entry name" value="Peptidase_S8/S53_dom_sf"/>
</dbReference>
<feature type="active site" description="Charge relay system" evidence="6 7">
    <location>
        <position position="217"/>
    </location>
</feature>
<dbReference type="Pfam" id="PF05922">
    <property type="entry name" value="Inhibitor_I9"/>
    <property type="match status" value="1"/>
</dbReference>
<evidence type="ECO:0000259" key="10">
    <source>
        <dbReference type="Pfam" id="PF05922"/>
    </source>
</evidence>
<protein>
    <recommendedName>
        <fullName evidence="14">Inhibitor I9 domain-containing protein</fullName>
    </recommendedName>
</protein>
<evidence type="ECO:0000256" key="8">
    <source>
        <dbReference type="SAM" id="MobiDB-lite"/>
    </source>
</evidence>
<evidence type="ECO:0000256" key="6">
    <source>
        <dbReference type="PIRSR" id="PIRSR615500-1"/>
    </source>
</evidence>
<dbReference type="InterPro" id="IPR023828">
    <property type="entry name" value="Peptidase_S8_Ser-AS"/>
</dbReference>
<dbReference type="FunFam" id="3.30.70.80:FF:000002">
    <property type="entry name" value="Subtilisin-like protease SBT5.3"/>
    <property type="match status" value="1"/>
</dbReference>
<evidence type="ECO:0000313" key="13">
    <source>
        <dbReference type="Proteomes" id="UP000017836"/>
    </source>
</evidence>
<dbReference type="FunFam" id="2.60.40.2310:FF:000001">
    <property type="entry name" value="Subtilisin-like protease SBT1.5"/>
    <property type="match status" value="1"/>
</dbReference>
<sequence length="796" mass="86254">MATFLKAYLVIFFSLPLFYTPLVATNEVYIVYLGLNHLDDPLLTTKYHLQLLSKVFSSEDEAKEAMVYSYKHIFSGFAAKLNSTQAATLASLEGVISSFKSKVVKLHTTRSWDFMGLTMDYDEAIPVQEAFGEDIIVGVFDTGIWPESKSFREDPSLGPVPSSWKGECIAGEQFSPSLCNKKLIGARYYIKGYEHDIGPLNKSSNPEFRSSRDRLGHGTHTSSTAVGSPVAGAGFGGLAMGLARGGAPRARLAIYKICWSPGYCSEIDILGAFEDAIKDGVHVISASFGASPPLRPYLSSSADIGSFHAMQRGIHVIFSGGNSGSDPSLVENVTPWATCVGATTLDRHFPTQIILGSTNITFLGEGFIDQTLKLPLVDGSSISTTGACDVNKLIPRLAFRKVVLCFSTGGDSSTIAGLAVYLAGGSALIFSQPSTKRIPDVSFIPILHVDINQGTQILFYIQTLKNPSVQINPSRTSVEDGPAPKVAYFSSRGPSSLSPAILKPDLSGPGVNILAAWPPILPPSSVPIDRRIVNWNLLSGTSMACPHVAGIVALLKSAHPYWSPAAIKSALMTTAYTRDTSGDRILAGGTVKAVDPFDIGAGHVNPLKAFDPGLVYDLDALDYVPFLCALGYNEAQIGKLVNQVKIDCSKLSSFEMEDLNYPSITVPNLQSRATIKRTLTNVGQKRAIYFADFVSPEGVEVQVWPNVLIFTKHLQKLSYYVTLTPTKYSKGRYDFGEIMWFDGYHSVRSPLVVCVNLQMPHEGTNFSSGEEVTRARVSLTMVEQVSHTIVKSFMVE</sequence>
<dbReference type="InterPro" id="IPR010259">
    <property type="entry name" value="S8pro/Inhibitor_I9"/>
</dbReference>